<evidence type="ECO:0000256" key="3">
    <source>
        <dbReference type="ARBA" id="ARBA00022833"/>
    </source>
</evidence>
<evidence type="ECO:0000256" key="5">
    <source>
        <dbReference type="SAM" id="Phobius"/>
    </source>
</evidence>
<dbReference type="PROSITE" id="PS50089">
    <property type="entry name" value="ZF_RING_2"/>
    <property type="match status" value="1"/>
</dbReference>
<dbReference type="SUPFAM" id="SSF57850">
    <property type="entry name" value="RING/U-box"/>
    <property type="match status" value="1"/>
</dbReference>
<dbReference type="PANTHER" id="PTHR23327">
    <property type="entry name" value="RING FINGER PROTEIN 127"/>
    <property type="match status" value="1"/>
</dbReference>
<keyword evidence="5" id="KW-1133">Transmembrane helix</keyword>
<keyword evidence="5" id="KW-0472">Membrane</keyword>
<evidence type="ECO:0000313" key="9">
    <source>
        <dbReference type="Proteomes" id="UP000678393"/>
    </source>
</evidence>
<dbReference type="AlphaFoldDB" id="A0A8S4A1P5"/>
<feature type="domain" description="RING-type" evidence="6">
    <location>
        <begin position="51"/>
        <end position="91"/>
    </location>
</feature>
<dbReference type="Gene3D" id="1.10.150.50">
    <property type="entry name" value="Transcription Factor, Ets-1"/>
    <property type="match status" value="1"/>
</dbReference>
<dbReference type="Proteomes" id="UP000678393">
    <property type="component" value="Unassembled WGS sequence"/>
</dbReference>
<name>A0A8S4A1P5_9EUPU</name>
<comment type="caution">
    <text evidence="8">The sequence shown here is derived from an EMBL/GenBank/DDBJ whole genome shotgun (WGS) entry which is preliminary data.</text>
</comment>
<dbReference type="PROSITE" id="PS00518">
    <property type="entry name" value="ZF_RING_1"/>
    <property type="match status" value="1"/>
</dbReference>
<evidence type="ECO:0000256" key="1">
    <source>
        <dbReference type="ARBA" id="ARBA00022723"/>
    </source>
</evidence>
<sequence>MNNTDSPALGNMQETDAASEGCSVPTLDQASVNAKVSDHSVSADVAEEFTCSVCFLLLVQPTTLTCGHTLCRDCLARWYFTSLRKTCPLCNQSFQGHPLINTSIRNMITKMFPLQLEEREKELAKHHSNITKFDKELMQETNHKPDEAQGGGGCGSFCAGAALVICAFLIAYIAWYWQHSATNLLVLKPVQFWRSQDVVLWLEDMPWASSYANMSRENSIDGNMLLSMDGESLTQLLNVTDATHRRALLFAINRLKHEGVKVPSSLWEYKALYPAQCQFLVHGMKGFPRTALFYMWMYYYDELFLPFAMATIPSVSHEGNVSIPLIPEQGLSMSQWTSFIFYAVVLPHWLVVLLAYQMFSHYFITPIIVIGTAAMYQVWEIVEWIILYKQCLSTYLKLYVKQMMQLVIFMVIWPVIPWFICDAIFYISLYLWPFYAFQFALYHLKVLINL</sequence>
<evidence type="ECO:0000256" key="2">
    <source>
        <dbReference type="ARBA" id="ARBA00022771"/>
    </source>
</evidence>
<dbReference type="InterPro" id="IPR018957">
    <property type="entry name" value="Znf_C3HC4_RING-type"/>
</dbReference>
<feature type="transmembrane region" description="Helical" evidence="5">
    <location>
        <begin position="339"/>
        <end position="356"/>
    </location>
</feature>
<evidence type="ECO:0000313" key="8">
    <source>
        <dbReference type="EMBL" id="CAG5135813.1"/>
    </source>
</evidence>
<evidence type="ECO:0000259" key="6">
    <source>
        <dbReference type="PROSITE" id="PS50089"/>
    </source>
</evidence>
<dbReference type="SMART" id="SM00454">
    <property type="entry name" value="SAM"/>
    <property type="match status" value="1"/>
</dbReference>
<dbReference type="InterPro" id="IPR017907">
    <property type="entry name" value="Znf_RING_CS"/>
</dbReference>
<dbReference type="InterPro" id="IPR001841">
    <property type="entry name" value="Znf_RING"/>
</dbReference>
<feature type="transmembrane region" description="Helical" evidence="5">
    <location>
        <begin position="159"/>
        <end position="177"/>
    </location>
</feature>
<dbReference type="GO" id="GO:0008270">
    <property type="term" value="F:zinc ion binding"/>
    <property type="evidence" value="ECO:0007669"/>
    <property type="project" value="UniProtKB-KW"/>
</dbReference>
<evidence type="ECO:0000259" key="7">
    <source>
        <dbReference type="PROSITE" id="PS50105"/>
    </source>
</evidence>
<keyword evidence="2 4" id="KW-0863">Zinc-finger</keyword>
<dbReference type="InterPro" id="IPR013761">
    <property type="entry name" value="SAM/pointed_sf"/>
</dbReference>
<proteinExistence type="predicted"/>
<dbReference type="EMBL" id="CAJHNH020008459">
    <property type="protein sequence ID" value="CAG5135813.1"/>
    <property type="molecule type" value="Genomic_DNA"/>
</dbReference>
<keyword evidence="1" id="KW-0479">Metal-binding</keyword>
<keyword evidence="3" id="KW-0862">Zinc</keyword>
<keyword evidence="5" id="KW-0812">Transmembrane</keyword>
<accession>A0A8S4A1P5</accession>
<dbReference type="InterPro" id="IPR013083">
    <property type="entry name" value="Znf_RING/FYVE/PHD"/>
</dbReference>
<keyword evidence="9" id="KW-1185">Reference proteome</keyword>
<dbReference type="Gene3D" id="3.30.40.10">
    <property type="entry name" value="Zinc/RING finger domain, C3HC4 (zinc finger)"/>
    <property type="match status" value="1"/>
</dbReference>
<dbReference type="SMART" id="SM00184">
    <property type="entry name" value="RING"/>
    <property type="match status" value="1"/>
</dbReference>
<dbReference type="SUPFAM" id="SSF47769">
    <property type="entry name" value="SAM/Pointed domain"/>
    <property type="match status" value="1"/>
</dbReference>
<protein>
    <recommendedName>
        <fullName evidence="10">Bifunctional apoptosis regulator</fullName>
    </recommendedName>
</protein>
<dbReference type="Pfam" id="PF00536">
    <property type="entry name" value="SAM_1"/>
    <property type="match status" value="1"/>
</dbReference>
<evidence type="ECO:0000256" key="4">
    <source>
        <dbReference type="PROSITE-ProRule" id="PRU00175"/>
    </source>
</evidence>
<evidence type="ECO:0008006" key="10">
    <source>
        <dbReference type="Google" id="ProtNLM"/>
    </source>
</evidence>
<dbReference type="Pfam" id="PF00097">
    <property type="entry name" value="zf-C3HC4"/>
    <property type="match status" value="1"/>
</dbReference>
<feature type="transmembrane region" description="Helical" evidence="5">
    <location>
        <begin position="406"/>
        <end position="432"/>
    </location>
</feature>
<feature type="transmembrane region" description="Helical" evidence="5">
    <location>
        <begin position="362"/>
        <end position="386"/>
    </location>
</feature>
<feature type="domain" description="SAM" evidence="7">
    <location>
        <begin position="193"/>
        <end position="258"/>
    </location>
</feature>
<dbReference type="PROSITE" id="PS50105">
    <property type="entry name" value="SAM_DOMAIN"/>
    <property type="match status" value="1"/>
</dbReference>
<dbReference type="InterPro" id="IPR001660">
    <property type="entry name" value="SAM"/>
</dbReference>
<gene>
    <name evidence="8" type="ORF">CUNI_LOCUS21371</name>
</gene>
<reference evidence="8" key="1">
    <citation type="submission" date="2021-04" db="EMBL/GenBank/DDBJ databases">
        <authorList>
            <consortium name="Molecular Ecology Group"/>
        </authorList>
    </citation>
    <scope>NUCLEOTIDE SEQUENCE</scope>
</reference>
<dbReference type="OrthoDB" id="6105938at2759"/>
<organism evidence="8 9">
    <name type="scientific">Candidula unifasciata</name>
    <dbReference type="NCBI Taxonomy" id="100452"/>
    <lineage>
        <taxon>Eukaryota</taxon>
        <taxon>Metazoa</taxon>
        <taxon>Spiralia</taxon>
        <taxon>Lophotrochozoa</taxon>
        <taxon>Mollusca</taxon>
        <taxon>Gastropoda</taxon>
        <taxon>Heterobranchia</taxon>
        <taxon>Euthyneura</taxon>
        <taxon>Panpulmonata</taxon>
        <taxon>Eupulmonata</taxon>
        <taxon>Stylommatophora</taxon>
        <taxon>Helicina</taxon>
        <taxon>Helicoidea</taxon>
        <taxon>Geomitridae</taxon>
        <taxon>Candidula</taxon>
    </lineage>
</organism>